<feature type="domain" description="FAD dependent oxidoreductase" evidence="2">
    <location>
        <begin position="16"/>
        <end position="354"/>
    </location>
</feature>
<dbReference type="EMBL" id="CABPRU010000005">
    <property type="protein sequence ID" value="VVE10209.1"/>
    <property type="molecule type" value="Genomic_DNA"/>
</dbReference>
<keyword evidence="4" id="KW-1185">Reference proteome</keyword>
<sequence length="376" mass="39773">MSATASFNHVDDAKTVTVVGAGVIGISIALHLAQRGARVTVLDRRDGIPPCTDGAFAMLIATQPDGPSEFNALYGHAIDAWHHFDAEFDGALGVRWEGALMWAAGGDLAAHLDEQYARLSEWGSAVERIDARNFVSFCDGVETGPIAAGYRSTRHGVVDPAYVWKTMRARCVALGVTFLTRAPLARINTLATLNGLPHAYVEGLPPPDVVVLAAGEGTAALAASLGSDVAYTIASGSLAHSKPVPWRALPALVGPKLSVKQNADGRIVAGLDYAPGAACDDTSDAYGETLLAEARELLPGLPRLELERVTHGRVPIPRDKQPIAGFLDGVANCYVAVMMSGITMAPLMGRLIADEIVHGRRDALLIPYTPSRFKPE</sequence>
<reference evidence="3 4" key="1">
    <citation type="submission" date="2019-08" db="EMBL/GenBank/DDBJ databases">
        <authorList>
            <person name="Peeters C."/>
        </authorList>
    </citation>
    <scope>NUCLEOTIDE SEQUENCE [LARGE SCALE GENOMIC DNA]</scope>
    <source>
        <strain evidence="3 4">LMG 31013</strain>
    </source>
</reference>
<dbReference type="Gene3D" id="3.50.50.60">
    <property type="entry name" value="FAD/NAD(P)-binding domain"/>
    <property type="match status" value="1"/>
</dbReference>
<evidence type="ECO:0000256" key="1">
    <source>
        <dbReference type="ARBA" id="ARBA00023002"/>
    </source>
</evidence>
<evidence type="ECO:0000313" key="4">
    <source>
        <dbReference type="Proteomes" id="UP000334380"/>
    </source>
</evidence>
<accession>A0A5E4VFT7</accession>
<dbReference type="RefSeq" id="WP_150613210.1">
    <property type="nucleotide sequence ID" value="NZ_CABPRU010000005.1"/>
</dbReference>
<dbReference type="GO" id="GO:0005737">
    <property type="term" value="C:cytoplasm"/>
    <property type="evidence" value="ECO:0007669"/>
    <property type="project" value="TreeGrafter"/>
</dbReference>
<protein>
    <submittedName>
        <fullName evidence="3">FAD-dependent oxidoreductase</fullName>
    </submittedName>
</protein>
<organism evidence="3 4">
    <name type="scientific">Pandoraea terrigena</name>
    <dbReference type="NCBI Taxonomy" id="2508292"/>
    <lineage>
        <taxon>Bacteria</taxon>
        <taxon>Pseudomonadati</taxon>
        <taxon>Pseudomonadota</taxon>
        <taxon>Betaproteobacteria</taxon>
        <taxon>Burkholderiales</taxon>
        <taxon>Burkholderiaceae</taxon>
        <taxon>Pandoraea</taxon>
    </lineage>
</organism>
<evidence type="ECO:0000313" key="3">
    <source>
        <dbReference type="EMBL" id="VVE10209.1"/>
    </source>
</evidence>
<evidence type="ECO:0000259" key="2">
    <source>
        <dbReference type="Pfam" id="PF01266"/>
    </source>
</evidence>
<dbReference type="AlphaFoldDB" id="A0A5E4VFT7"/>
<keyword evidence="1" id="KW-0560">Oxidoreductase</keyword>
<dbReference type="InterPro" id="IPR036188">
    <property type="entry name" value="FAD/NAD-bd_sf"/>
</dbReference>
<dbReference type="SUPFAM" id="SSF51905">
    <property type="entry name" value="FAD/NAD(P)-binding domain"/>
    <property type="match status" value="1"/>
</dbReference>
<dbReference type="GO" id="GO:0016491">
    <property type="term" value="F:oxidoreductase activity"/>
    <property type="evidence" value="ECO:0007669"/>
    <property type="project" value="UniProtKB-KW"/>
</dbReference>
<dbReference type="PANTHER" id="PTHR13847">
    <property type="entry name" value="SARCOSINE DEHYDROGENASE-RELATED"/>
    <property type="match status" value="1"/>
</dbReference>
<dbReference type="Proteomes" id="UP000334380">
    <property type="component" value="Unassembled WGS sequence"/>
</dbReference>
<dbReference type="OrthoDB" id="8713780at2"/>
<proteinExistence type="predicted"/>
<gene>
    <name evidence="3" type="ORF">PTE31013_02609</name>
</gene>
<dbReference type="InterPro" id="IPR006076">
    <property type="entry name" value="FAD-dep_OxRdtase"/>
</dbReference>
<dbReference type="PANTHER" id="PTHR13847:SF289">
    <property type="entry name" value="GLYCINE OXIDASE"/>
    <property type="match status" value="1"/>
</dbReference>
<name>A0A5E4VFT7_9BURK</name>
<dbReference type="Gene3D" id="3.30.9.10">
    <property type="entry name" value="D-Amino Acid Oxidase, subunit A, domain 2"/>
    <property type="match status" value="1"/>
</dbReference>
<dbReference type="Pfam" id="PF01266">
    <property type="entry name" value="DAO"/>
    <property type="match status" value="1"/>
</dbReference>